<feature type="transmembrane region" description="Helical" evidence="1">
    <location>
        <begin position="6"/>
        <end position="28"/>
    </location>
</feature>
<dbReference type="EMBL" id="JAACYS010000044">
    <property type="protein sequence ID" value="NCU18051.1"/>
    <property type="molecule type" value="Genomic_DNA"/>
</dbReference>
<feature type="transmembrane region" description="Helical" evidence="1">
    <location>
        <begin position="49"/>
        <end position="67"/>
    </location>
</feature>
<comment type="caution">
    <text evidence="2">The sequence shown here is derived from an EMBL/GenBank/DDBJ whole genome shotgun (WGS) entry which is preliminary data.</text>
</comment>
<dbReference type="InterPro" id="IPR017259">
    <property type="entry name" value="UCP037672"/>
</dbReference>
<dbReference type="Pfam" id="PF12650">
    <property type="entry name" value="DUF3784"/>
    <property type="match status" value="1"/>
</dbReference>
<keyword evidence="3" id="KW-1185">Reference proteome</keyword>
<evidence type="ECO:0000256" key="1">
    <source>
        <dbReference type="SAM" id="Phobius"/>
    </source>
</evidence>
<accession>A0ABX0A6A9</accession>
<reference evidence="2 3" key="1">
    <citation type="submission" date="2020-01" db="EMBL/GenBank/DDBJ databases">
        <title>A novel Bacillus sp. from Pasinler.</title>
        <authorList>
            <person name="Adiguzel A."/>
            <person name="Ay H."/>
            <person name="Baltaci M.O."/>
        </authorList>
    </citation>
    <scope>NUCLEOTIDE SEQUENCE [LARGE SCALE GENOMIC DNA]</scope>
    <source>
        <strain evidence="2 3">P1</strain>
    </source>
</reference>
<organism evidence="2 3">
    <name type="scientific">Pallidibacillus pasinlerensis</name>
    <dbReference type="NCBI Taxonomy" id="2703818"/>
    <lineage>
        <taxon>Bacteria</taxon>
        <taxon>Bacillati</taxon>
        <taxon>Bacillota</taxon>
        <taxon>Bacilli</taxon>
        <taxon>Bacillales</taxon>
        <taxon>Bacillaceae</taxon>
        <taxon>Pallidibacillus</taxon>
    </lineage>
</organism>
<keyword evidence="1" id="KW-0472">Membrane</keyword>
<evidence type="ECO:0000313" key="2">
    <source>
        <dbReference type="EMBL" id="NCU18051.1"/>
    </source>
</evidence>
<sequence>MIGLFVVLIIFLIAAIFLSFGKGAFLIAGYNMMSKNEKQKYDEVALCKFVGKIMYGISFCLLLFILSEIYQNTILLIIGIVLTIFFSIFGIIYMNTGIRFKKNEQS</sequence>
<keyword evidence="1" id="KW-0812">Transmembrane</keyword>
<dbReference type="Proteomes" id="UP000743899">
    <property type="component" value="Unassembled WGS sequence"/>
</dbReference>
<evidence type="ECO:0000313" key="3">
    <source>
        <dbReference type="Proteomes" id="UP000743899"/>
    </source>
</evidence>
<proteinExistence type="predicted"/>
<protein>
    <submittedName>
        <fullName evidence="2">DUF3784 domain-containing protein</fullName>
    </submittedName>
</protein>
<gene>
    <name evidence="2" type="ORF">GW534_10015</name>
</gene>
<name>A0ABX0A6A9_9BACI</name>
<keyword evidence="1" id="KW-1133">Transmembrane helix</keyword>
<feature type="transmembrane region" description="Helical" evidence="1">
    <location>
        <begin position="73"/>
        <end position="94"/>
    </location>
</feature>